<sequence length="39" mass="4454">MASKLWALVKPLLPWLVAGRIDSFRRYLDRDSGDSHPDA</sequence>
<evidence type="ECO:0000313" key="2">
    <source>
        <dbReference type="Proteomes" id="UP000254103"/>
    </source>
</evidence>
<accession>A0A377XWP8</accession>
<dbReference type="Proteomes" id="UP000254103">
    <property type="component" value="Unassembled WGS sequence"/>
</dbReference>
<reference evidence="1 2" key="1">
    <citation type="submission" date="2018-06" db="EMBL/GenBank/DDBJ databases">
        <authorList>
            <consortium name="Pathogen Informatics"/>
            <person name="Doyle S."/>
        </authorList>
    </citation>
    <scope>NUCLEOTIDE SEQUENCE [LARGE SCALE GENOMIC DNA]</scope>
    <source>
        <strain evidence="1 2">NCTC5052</strain>
    </source>
</reference>
<gene>
    <name evidence="1" type="ORF">NCTC5052_00059</name>
</gene>
<organism evidence="1 2">
    <name type="scientific">Klebsiella pneumoniae</name>
    <dbReference type="NCBI Taxonomy" id="573"/>
    <lineage>
        <taxon>Bacteria</taxon>
        <taxon>Pseudomonadati</taxon>
        <taxon>Pseudomonadota</taxon>
        <taxon>Gammaproteobacteria</taxon>
        <taxon>Enterobacterales</taxon>
        <taxon>Enterobacteriaceae</taxon>
        <taxon>Klebsiella/Raoultella group</taxon>
        <taxon>Klebsiella</taxon>
        <taxon>Klebsiella pneumoniae complex</taxon>
    </lineage>
</organism>
<name>A0A377XWP8_KLEPN</name>
<evidence type="ECO:0000313" key="1">
    <source>
        <dbReference type="EMBL" id="STT91716.1"/>
    </source>
</evidence>
<protein>
    <submittedName>
        <fullName evidence="1">Uncharacterized protein</fullName>
    </submittedName>
</protein>
<dbReference type="AlphaFoldDB" id="A0A377XWP8"/>
<proteinExistence type="predicted"/>
<dbReference type="EMBL" id="UGLJ01000002">
    <property type="protein sequence ID" value="STT91716.1"/>
    <property type="molecule type" value="Genomic_DNA"/>
</dbReference>